<proteinExistence type="predicted"/>
<dbReference type="KEGG" id="npv:OHM77_12510"/>
<dbReference type="PANTHER" id="PTHR35866">
    <property type="entry name" value="PUTATIVE-RELATED"/>
    <property type="match status" value="1"/>
</dbReference>
<sequence>MTTDSHPQVPISGSPVVPNMVDGTHKIQFSCRKGISCWNACCSNIDISLTPYDVIRLKTRLGVASAEFLKEYTVPYELEKDDIAGVKFRPVENGTACRFMTPEGCSVYEDRPTACRYYPVALLSMRKQDEYVDRDSYAIVEEPHCLGHQEPRTLTIDEYRAEQGVAEYDELARGWRQLILKKKSSGPSVGKPSLKSRQLFFMACYDVDTFRAFVASEGFGKLFKLRDDERAMLMADDTELMLFAFRFLKQVLFGEQSIELDEATAKERLESWRERQKAIEREAARKLMNAEEGMIEATDECVGGDCGEEP</sequence>
<dbReference type="Proteomes" id="UP001234916">
    <property type="component" value="Chromosome"/>
</dbReference>
<evidence type="ECO:0000313" key="1">
    <source>
        <dbReference type="EMBL" id="WIM05488.1"/>
    </source>
</evidence>
<dbReference type="PANTHER" id="PTHR35866:SF1">
    <property type="entry name" value="YKGJ FAMILY CYSTEINE CLUSTER PROTEIN"/>
    <property type="match status" value="1"/>
</dbReference>
<protein>
    <submittedName>
        <fullName evidence="1">YkgJ family cysteine cluster protein</fullName>
    </submittedName>
</protein>
<dbReference type="Pfam" id="PF03692">
    <property type="entry name" value="CxxCxxCC"/>
    <property type="match status" value="1"/>
</dbReference>
<reference evidence="1" key="1">
    <citation type="journal article" date="2023" name="Nat. Microbiol.">
        <title>Enrichment and characterization of a nitric oxide-reducing microbial community in a continuous bioreactor.</title>
        <authorList>
            <person name="Garrido-Amador P."/>
            <person name="Stortenbeker N."/>
            <person name="Wessels H.J.C.T."/>
            <person name="Speth D.R."/>
            <person name="Garcia-Heredia I."/>
            <person name="Kartal B."/>
        </authorList>
    </citation>
    <scope>NUCLEOTIDE SEQUENCE</scope>
    <source>
        <strain evidence="1">MAG1</strain>
    </source>
</reference>
<name>A0AA49IXY3_9PROT</name>
<accession>A0AA49IXY3</accession>
<dbReference type="InterPro" id="IPR005358">
    <property type="entry name" value="Puta_zinc/iron-chelating_dom"/>
</dbReference>
<gene>
    <name evidence="1" type="ORF">OHM77_12510</name>
</gene>
<dbReference type="EMBL" id="CP107246">
    <property type="protein sequence ID" value="WIM05488.1"/>
    <property type="molecule type" value="Genomic_DNA"/>
</dbReference>
<dbReference type="AlphaFoldDB" id="A0AA49IXY3"/>
<organism evidence="1">
    <name type="scientific">Candidatus Nitricoxidivorans perseverans</name>
    <dbReference type="NCBI Taxonomy" id="2975601"/>
    <lineage>
        <taxon>Bacteria</taxon>
        <taxon>Pseudomonadati</taxon>
        <taxon>Pseudomonadota</taxon>
        <taxon>Betaproteobacteria</taxon>
        <taxon>Nitrosomonadales</taxon>
        <taxon>Sterolibacteriaceae</taxon>
        <taxon>Candidatus Nitricoxidivorans</taxon>
    </lineage>
</organism>